<dbReference type="Pfam" id="PF00481">
    <property type="entry name" value="PP2C"/>
    <property type="match status" value="1"/>
</dbReference>
<dbReference type="AlphaFoldDB" id="A0A6A2Z1H0"/>
<feature type="domain" description="PPM-type phosphatase" evidence="1">
    <location>
        <begin position="1"/>
        <end position="113"/>
    </location>
</feature>
<comment type="caution">
    <text evidence="2">The sequence shown here is derived from an EMBL/GenBank/DDBJ whole genome shotgun (WGS) entry which is preliminary data.</text>
</comment>
<dbReference type="EMBL" id="VEPZ02001236">
    <property type="protein sequence ID" value="KAE8684912.1"/>
    <property type="molecule type" value="Genomic_DNA"/>
</dbReference>
<name>A0A6A2Z1H0_HIBSY</name>
<dbReference type="PROSITE" id="PS51746">
    <property type="entry name" value="PPM_2"/>
    <property type="match status" value="1"/>
</dbReference>
<gene>
    <name evidence="2" type="ORF">F3Y22_tig00111105pilonHSYRG00708</name>
</gene>
<protein>
    <recommendedName>
        <fullName evidence="1">PPM-type phosphatase domain-containing protein</fullName>
    </recommendedName>
</protein>
<keyword evidence="3" id="KW-1185">Reference proteome</keyword>
<dbReference type="GO" id="GO:0004722">
    <property type="term" value="F:protein serine/threonine phosphatase activity"/>
    <property type="evidence" value="ECO:0007669"/>
    <property type="project" value="InterPro"/>
</dbReference>
<dbReference type="SUPFAM" id="SSF81606">
    <property type="entry name" value="PP2C-like"/>
    <property type="match status" value="1"/>
</dbReference>
<dbReference type="InterPro" id="IPR015655">
    <property type="entry name" value="PP2C"/>
</dbReference>
<dbReference type="InterPro" id="IPR036457">
    <property type="entry name" value="PPM-type-like_dom_sf"/>
</dbReference>
<proteinExistence type="predicted"/>
<accession>A0A6A2Z1H0</accession>
<evidence type="ECO:0000313" key="2">
    <source>
        <dbReference type="EMBL" id="KAE8684912.1"/>
    </source>
</evidence>
<organism evidence="2 3">
    <name type="scientific">Hibiscus syriacus</name>
    <name type="common">Rose of Sharon</name>
    <dbReference type="NCBI Taxonomy" id="106335"/>
    <lineage>
        <taxon>Eukaryota</taxon>
        <taxon>Viridiplantae</taxon>
        <taxon>Streptophyta</taxon>
        <taxon>Embryophyta</taxon>
        <taxon>Tracheophyta</taxon>
        <taxon>Spermatophyta</taxon>
        <taxon>Magnoliopsida</taxon>
        <taxon>eudicotyledons</taxon>
        <taxon>Gunneridae</taxon>
        <taxon>Pentapetalae</taxon>
        <taxon>rosids</taxon>
        <taxon>malvids</taxon>
        <taxon>Malvales</taxon>
        <taxon>Malvaceae</taxon>
        <taxon>Malvoideae</taxon>
        <taxon>Hibiscus</taxon>
    </lineage>
</organism>
<sequence length="113" mass="12651">MAIRCRERLHGLMKKELESEDKEWKGAMERSFRRMDREWIKLKESMAAGANCRCELHSPECNAVGSTVIVAVVTPNKIVVSNCGDSKVVLCRNGIPVVLTSDHKLIDLSLVLV</sequence>
<dbReference type="Proteomes" id="UP000436088">
    <property type="component" value="Unassembled WGS sequence"/>
</dbReference>
<dbReference type="PANTHER" id="PTHR47992">
    <property type="entry name" value="PROTEIN PHOSPHATASE"/>
    <property type="match status" value="1"/>
</dbReference>
<evidence type="ECO:0000313" key="3">
    <source>
        <dbReference type="Proteomes" id="UP000436088"/>
    </source>
</evidence>
<dbReference type="CDD" id="cd00143">
    <property type="entry name" value="PP2Cc"/>
    <property type="match status" value="1"/>
</dbReference>
<evidence type="ECO:0000259" key="1">
    <source>
        <dbReference type="PROSITE" id="PS51746"/>
    </source>
</evidence>
<reference evidence="2" key="1">
    <citation type="submission" date="2019-09" db="EMBL/GenBank/DDBJ databases">
        <title>Draft genome information of white flower Hibiscus syriacus.</title>
        <authorList>
            <person name="Kim Y.-M."/>
        </authorList>
    </citation>
    <scope>NUCLEOTIDE SEQUENCE [LARGE SCALE GENOMIC DNA]</scope>
    <source>
        <strain evidence="2">YM2019G1</strain>
    </source>
</reference>
<dbReference type="Gene3D" id="3.60.40.10">
    <property type="entry name" value="PPM-type phosphatase domain"/>
    <property type="match status" value="1"/>
</dbReference>
<dbReference type="InterPro" id="IPR001932">
    <property type="entry name" value="PPM-type_phosphatase-like_dom"/>
</dbReference>